<dbReference type="InterPro" id="IPR003439">
    <property type="entry name" value="ABC_transporter-like_ATP-bd"/>
</dbReference>
<dbReference type="InterPro" id="IPR050319">
    <property type="entry name" value="ABC_transp_ATP-bind"/>
</dbReference>
<reference evidence="5" key="1">
    <citation type="submission" date="2019-08" db="EMBL/GenBank/DDBJ databases">
        <authorList>
            <person name="Kucharzyk K."/>
            <person name="Murdoch R.W."/>
            <person name="Higgins S."/>
            <person name="Loffler F."/>
        </authorList>
    </citation>
    <scope>NUCLEOTIDE SEQUENCE</scope>
</reference>
<dbReference type="Pfam" id="PF00005">
    <property type="entry name" value="ABC_tran"/>
    <property type="match status" value="1"/>
</dbReference>
<evidence type="ECO:0000256" key="2">
    <source>
        <dbReference type="ARBA" id="ARBA00022741"/>
    </source>
</evidence>
<protein>
    <submittedName>
        <fullName evidence="5">Vitamin B12 import ATP-binding protein BtuD</fullName>
    </submittedName>
</protein>
<dbReference type="InterPro" id="IPR013563">
    <property type="entry name" value="Oligopep_ABC_C"/>
</dbReference>
<keyword evidence="2" id="KW-0547">Nucleotide-binding</keyword>
<dbReference type="NCBIfam" id="TIGR01727">
    <property type="entry name" value="oligo_HPY"/>
    <property type="match status" value="1"/>
</dbReference>
<evidence type="ECO:0000313" key="5">
    <source>
        <dbReference type="EMBL" id="MPL59818.1"/>
    </source>
</evidence>
<dbReference type="AlphaFoldDB" id="A0A644SYP2"/>
<gene>
    <name evidence="5" type="primary">btuD_16</name>
    <name evidence="5" type="ORF">SDC9_05374</name>
</gene>
<dbReference type="GO" id="GO:0055085">
    <property type="term" value="P:transmembrane transport"/>
    <property type="evidence" value="ECO:0007669"/>
    <property type="project" value="UniProtKB-ARBA"/>
</dbReference>
<sequence>MGTILEIKNLKKYFNVGKRKRQALYLHAVDAVSIDVQEGETFGLVGESGSGKSTLAYTIVGMYGATGGILKFKNQDISMKSADRPLALKKQIQIVFQDPGSSLNAKRTIRQILSLPLSLHRGLRGKALEDAAVQLLDKVELSKEYLDKSPISMGGGERQMVAIARALATEPSLVLLDEPTSALDVSVQAKIINKLTALQREMGLTYLFITHDLSVIRNVANRIAILYLGRICELAPTATFFEQPRHPYTRMLISSVPVISEADEKLKPKRIPSTGEIPSPVDLPSGCSFHPRCPERKDICMKKDPEMIALESGHFVRCHQFCDYWEKET</sequence>
<dbReference type="SUPFAM" id="SSF52540">
    <property type="entry name" value="P-loop containing nucleoside triphosphate hydrolases"/>
    <property type="match status" value="1"/>
</dbReference>
<dbReference type="PROSITE" id="PS50893">
    <property type="entry name" value="ABC_TRANSPORTER_2"/>
    <property type="match status" value="1"/>
</dbReference>
<comment type="caution">
    <text evidence="5">The sequence shown here is derived from an EMBL/GenBank/DDBJ whole genome shotgun (WGS) entry which is preliminary data.</text>
</comment>
<feature type="domain" description="ABC transporter" evidence="4">
    <location>
        <begin position="5"/>
        <end position="253"/>
    </location>
</feature>
<name>A0A644SYP2_9ZZZZ</name>
<dbReference type="PANTHER" id="PTHR43776">
    <property type="entry name" value="TRANSPORT ATP-BINDING PROTEIN"/>
    <property type="match status" value="1"/>
</dbReference>
<dbReference type="FunFam" id="3.40.50.300:FF:000016">
    <property type="entry name" value="Oligopeptide ABC transporter ATP-binding component"/>
    <property type="match status" value="1"/>
</dbReference>
<dbReference type="SMART" id="SM00382">
    <property type="entry name" value="AAA"/>
    <property type="match status" value="1"/>
</dbReference>
<accession>A0A644SYP2</accession>
<dbReference type="InterPro" id="IPR003593">
    <property type="entry name" value="AAA+_ATPase"/>
</dbReference>
<keyword evidence="1" id="KW-0813">Transport</keyword>
<proteinExistence type="predicted"/>
<dbReference type="InterPro" id="IPR027417">
    <property type="entry name" value="P-loop_NTPase"/>
</dbReference>
<evidence type="ECO:0000256" key="3">
    <source>
        <dbReference type="ARBA" id="ARBA00022840"/>
    </source>
</evidence>
<dbReference type="GO" id="GO:0016887">
    <property type="term" value="F:ATP hydrolysis activity"/>
    <property type="evidence" value="ECO:0007669"/>
    <property type="project" value="InterPro"/>
</dbReference>
<dbReference type="CDD" id="cd03257">
    <property type="entry name" value="ABC_NikE_OppD_transporters"/>
    <property type="match status" value="1"/>
</dbReference>
<evidence type="ECO:0000259" key="4">
    <source>
        <dbReference type="PROSITE" id="PS50893"/>
    </source>
</evidence>
<keyword evidence="3 5" id="KW-0067">ATP-binding</keyword>
<organism evidence="5">
    <name type="scientific">bioreactor metagenome</name>
    <dbReference type="NCBI Taxonomy" id="1076179"/>
    <lineage>
        <taxon>unclassified sequences</taxon>
        <taxon>metagenomes</taxon>
        <taxon>ecological metagenomes</taxon>
    </lineage>
</organism>
<dbReference type="Pfam" id="PF08352">
    <property type="entry name" value="oligo_HPY"/>
    <property type="match status" value="1"/>
</dbReference>
<dbReference type="GO" id="GO:0005524">
    <property type="term" value="F:ATP binding"/>
    <property type="evidence" value="ECO:0007669"/>
    <property type="project" value="UniProtKB-KW"/>
</dbReference>
<dbReference type="GO" id="GO:0015833">
    <property type="term" value="P:peptide transport"/>
    <property type="evidence" value="ECO:0007669"/>
    <property type="project" value="InterPro"/>
</dbReference>
<dbReference type="EMBL" id="VSSQ01000010">
    <property type="protein sequence ID" value="MPL59818.1"/>
    <property type="molecule type" value="Genomic_DNA"/>
</dbReference>
<dbReference type="Gene3D" id="3.40.50.300">
    <property type="entry name" value="P-loop containing nucleotide triphosphate hydrolases"/>
    <property type="match status" value="1"/>
</dbReference>
<evidence type="ECO:0000256" key="1">
    <source>
        <dbReference type="ARBA" id="ARBA00022448"/>
    </source>
</evidence>